<proteinExistence type="predicted"/>
<accession>A0A1D1V874</accession>
<organism evidence="1 2">
    <name type="scientific">Ramazzottius varieornatus</name>
    <name type="common">Water bear</name>
    <name type="synonym">Tardigrade</name>
    <dbReference type="NCBI Taxonomy" id="947166"/>
    <lineage>
        <taxon>Eukaryota</taxon>
        <taxon>Metazoa</taxon>
        <taxon>Ecdysozoa</taxon>
        <taxon>Tardigrada</taxon>
        <taxon>Eutardigrada</taxon>
        <taxon>Parachela</taxon>
        <taxon>Hypsibioidea</taxon>
        <taxon>Ramazzottiidae</taxon>
        <taxon>Ramazzottius</taxon>
    </lineage>
</organism>
<comment type="caution">
    <text evidence="1">The sequence shown here is derived from an EMBL/GenBank/DDBJ whole genome shotgun (WGS) entry which is preliminary data.</text>
</comment>
<dbReference type="Proteomes" id="UP000186922">
    <property type="component" value="Unassembled WGS sequence"/>
</dbReference>
<evidence type="ECO:0000313" key="2">
    <source>
        <dbReference type="Proteomes" id="UP000186922"/>
    </source>
</evidence>
<evidence type="ECO:0000313" key="1">
    <source>
        <dbReference type="EMBL" id="GAU96985.1"/>
    </source>
</evidence>
<name>A0A1D1V874_RAMVA</name>
<keyword evidence="2" id="KW-1185">Reference proteome</keyword>
<sequence length="99" mass="11285">MTSDNFGQLLRQKRKLCQKAQRCSPPECHRAVKICGHRCSANRILYNTAAPSSVNIPCQLHAARFVRQMPADQFDTDVGCTKCRRRKRCDHPEPTMNNA</sequence>
<dbReference type="EMBL" id="BDGG01000003">
    <property type="protein sequence ID" value="GAU96985.1"/>
    <property type="molecule type" value="Genomic_DNA"/>
</dbReference>
<protein>
    <submittedName>
        <fullName evidence="1">Uncharacterized protein</fullName>
    </submittedName>
</protein>
<gene>
    <name evidence="1" type="primary">RvY_08348-1</name>
    <name evidence="1" type="synonym">RvY_08348.1</name>
    <name evidence="1" type="ORF">RvY_08348</name>
</gene>
<reference evidence="1 2" key="1">
    <citation type="journal article" date="2016" name="Nat. Commun.">
        <title>Extremotolerant tardigrade genome and improved radiotolerance of human cultured cells by tardigrade-unique protein.</title>
        <authorList>
            <person name="Hashimoto T."/>
            <person name="Horikawa D.D."/>
            <person name="Saito Y."/>
            <person name="Kuwahara H."/>
            <person name="Kozuka-Hata H."/>
            <person name="Shin-I T."/>
            <person name="Minakuchi Y."/>
            <person name="Ohishi K."/>
            <person name="Motoyama A."/>
            <person name="Aizu T."/>
            <person name="Enomoto A."/>
            <person name="Kondo K."/>
            <person name="Tanaka S."/>
            <person name="Hara Y."/>
            <person name="Koshikawa S."/>
            <person name="Sagara H."/>
            <person name="Miura T."/>
            <person name="Yokobori S."/>
            <person name="Miyagawa K."/>
            <person name="Suzuki Y."/>
            <person name="Kubo T."/>
            <person name="Oyama M."/>
            <person name="Kohara Y."/>
            <person name="Fujiyama A."/>
            <person name="Arakawa K."/>
            <person name="Katayama T."/>
            <person name="Toyoda A."/>
            <person name="Kunieda T."/>
        </authorList>
    </citation>
    <scope>NUCLEOTIDE SEQUENCE [LARGE SCALE GENOMIC DNA]</scope>
    <source>
        <strain evidence="1 2">YOKOZUNA-1</strain>
    </source>
</reference>
<dbReference type="AlphaFoldDB" id="A0A1D1V874"/>